<evidence type="ECO:0000313" key="2">
    <source>
        <dbReference type="EMBL" id="AZA90221.1"/>
    </source>
</evidence>
<keyword evidence="3" id="KW-1185">Reference proteome</keyword>
<protein>
    <submittedName>
        <fullName evidence="2">Uncharacterized protein</fullName>
    </submittedName>
</protein>
<sequence>MFFSWCKNRTFSLNRRLSSWRALQFESRKISVDTGSGYLSKYLMLLLIYGFISFKKIERRAFGSSFLIDFH</sequence>
<proteinExistence type="predicted"/>
<dbReference type="AlphaFoldDB" id="A0AAD0YFY5"/>
<keyword evidence="1" id="KW-1133">Transmembrane helix</keyword>
<keyword evidence="1" id="KW-0472">Membrane</keyword>
<dbReference type="EMBL" id="CP033923">
    <property type="protein sequence ID" value="AZA90221.1"/>
    <property type="molecule type" value="Genomic_DNA"/>
</dbReference>
<dbReference type="Proteomes" id="UP000278288">
    <property type="component" value="Chromosome"/>
</dbReference>
<evidence type="ECO:0000256" key="1">
    <source>
        <dbReference type="SAM" id="Phobius"/>
    </source>
</evidence>
<organism evidence="2 3">
    <name type="scientific">Chryseobacterium nakagawai</name>
    <dbReference type="NCBI Taxonomy" id="1241982"/>
    <lineage>
        <taxon>Bacteria</taxon>
        <taxon>Pseudomonadati</taxon>
        <taxon>Bacteroidota</taxon>
        <taxon>Flavobacteriia</taxon>
        <taxon>Flavobacteriales</taxon>
        <taxon>Weeksellaceae</taxon>
        <taxon>Chryseobacterium group</taxon>
        <taxon>Chryseobacterium</taxon>
    </lineage>
</organism>
<feature type="transmembrane region" description="Helical" evidence="1">
    <location>
        <begin position="35"/>
        <end position="54"/>
    </location>
</feature>
<name>A0AAD0YFY5_CHRNA</name>
<keyword evidence="1" id="KW-0812">Transmembrane</keyword>
<evidence type="ECO:0000313" key="3">
    <source>
        <dbReference type="Proteomes" id="UP000278288"/>
    </source>
</evidence>
<accession>A0AAD0YFY5</accession>
<gene>
    <name evidence="2" type="ORF">EG343_06120</name>
</gene>
<dbReference type="KEGG" id="cnk:EG343_06120"/>
<reference evidence="2 3" key="1">
    <citation type="submission" date="2018-11" db="EMBL/GenBank/DDBJ databases">
        <title>Proposal to divide the Flavobacteriaceae and reorganize its genera based on Amino Acid Identity values calculated from whole genome sequences.</title>
        <authorList>
            <person name="Nicholson A.C."/>
            <person name="Gulvik C.A."/>
            <person name="Whitney A.M."/>
            <person name="Humrighouse B.W."/>
            <person name="Bell M."/>
            <person name="Holmes B."/>
            <person name="Steigerwalt A.G."/>
            <person name="Villarma A."/>
            <person name="Sheth M."/>
            <person name="Batra D."/>
            <person name="Pryor J."/>
            <person name="Bernardet J.-F."/>
            <person name="Hugo C."/>
            <person name="Kampfer P."/>
            <person name="Newman J."/>
            <person name="McQuiston J.R."/>
        </authorList>
    </citation>
    <scope>NUCLEOTIDE SEQUENCE [LARGE SCALE GENOMIC DNA]</scope>
    <source>
        <strain evidence="2 3">G0041</strain>
    </source>
</reference>